<evidence type="ECO:0000259" key="1">
    <source>
        <dbReference type="Pfam" id="PF05899"/>
    </source>
</evidence>
<sequence length="245" mass="25520">MTATLVLYRASGAPVSTVFRRAGLGGNDPFAPWREIAWEGIGAISAGRLCFDGTLEVASFPHVETLVVVEGELTVETTGAAPLVVQPGSGVVIGAGTALRLTTSSSALAVFCAAACPQAAQSGVFPLYAEANFKPSANSLPKEILLGPVPQCRSDNVFNEESSKYLAGTWDSTPYHRIVRAHPVNEFMHILDGGVRFAEPDGSVVSAAAGDAVFVPQGAAIGWESSERVAKFYVVQTAPAAIEGK</sequence>
<dbReference type="PANTHER" id="PTHR40943">
    <property type="entry name" value="CYTOPLASMIC PROTEIN-RELATED"/>
    <property type="match status" value="1"/>
</dbReference>
<reference evidence="2 3" key="1">
    <citation type="submission" date="2015-11" db="EMBL/GenBank/DDBJ databases">
        <title>Exploring the genomic traits of fungus-feeding bacterial genus Collimonas.</title>
        <authorList>
            <person name="Song C."/>
            <person name="Schmidt R."/>
            <person name="de Jager V."/>
            <person name="Krzyzanowska D."/>
            <person name="Jongedijk E."/>
            <person name="Cankar K."/>
            <person name="Beekwilder J."/>
            <person name="van Veen A."/>
            <person name="de Boer W."/>
            <person name="van Veen J.A."/>
            <person name="Garbeva P."/>
        </authorList>
    </citation>
    <scope>NUCLEOTIDE SEQUENCE [LARGE SCALE GENOMIC DNA]</scope>
    <source>
        <strain evidence="2 3">Ter91</strain>
    </source>
</reference>
<evidence type="ECO:0000313" key="2">
    <source>
        <dbReference type="EMBL" id="AMP02797.1"/>
    </source>
</evidence>
<dbReference type="Proteomes" id="UP000074561">
    <property type="component" value="Chromosome"/>
</dbReference>
<dbReference type="OrthoDB" id="9799053at2"/>
<dbReference type="InterPro" id="IPR014710">
    <property type="entry name" value="RmlC-like_jellyroll"/>
</dbReference>
<feature type="domain" description="(S)-ureidoglycine aminohydrolase cupin" evidence="1">
    <location>
        <begin position="166"/>
        <end position="233"/>
    </location>
</feature>
<proteinExistence type="predicted"/>
<dbReference type="Gene3D" id="2.60.120.10">
    <property type="entry name" value="Jelly Rolls"/>
    <property type="match status" value="2"/>
</dbReference>
<dbReference type="EMBL" id="CP013234">
    <property type="protein sequence ID" value="AMP02797.1"/>
    <property type="molecule type" value="Genomic_DNA"/>
</dbReference>
<evidence type="ECO:0000313" key="3">
    <source>
        <dbReference type="Proteomes" id="UP000074561"/>
    </source>
</evidence>
<gene>
    <name evidence="2" type="ORF">CPter91_0398</name>
</gene>
<dbReference type="RefSeq" id="WP_061936219.1">
    <property type="nucleotide sequence ID" value="NZ_CP013234.1"/>
</dbReference>
<dbReference type="PATRIC" id="fig|279113.9.peg.404"/>
<dbReference type="SUPFAM" id="SSF51182">
    <property type="entry name" value="RmlC-like cupins"/>
    <property type="match status" value="2"/>
</dbReference>
<dbReference type="Pfam" id="PF05899">
    <property type="entry name" value="Cupin_3"/>
    <property type="match status" value="1"/>
</dbReference>
<dbReference type="KEGG" id="cpra:CPter91_0398"/>
<organism evidence="2 3">
    <name type="scientific">Collimonas pratensis</name>
    <dbReference type="NCBI Taxonomy" id="279113"/>
    <lineage>
        <taxon>Bacteria</taxon>
        <taxon>Pseudomonadati</taxon>
        <taxon>Pseudomonadota</taxon>
        <taxon>Betaproteobacteria</taxon>
        <taxon>Burkholderiales</taxon>
        <taxon>Oxalobacteraceae</taxon>
        <taxon>Collimonas</taxon>
    </lineage>
</organism>
<name>A0A127PYD6_9BURK</name>
<accession>A0A127PYD6</accession>
<protein>
    <submittedName>
        <fullName evidence="2">Cupin domain protein</fullName>
    </submittedName>
</protein>
<dbReference type="InterPro" id="IPR008579">
    <property type="entry name" value="UGlyAH_Cupin_dom"/>
</dbReference>
<dbReference type="InterPro" id="IPR011051">
    <property type="entry name" value="RmlC_Cupin_sf"/>
</dbReference>
<dbReference type="STRING" id="279113.CPter91_0398"/>
<dbReference type="PANTHER" id="PTHR40943:SF1">
    <property type="entry name" value="CYTOPLASMIC PROTEIN"/>
    <property type="match status" value="1"/>
</dbReference>
<dbReference type="AlphaFoldDB" id="A0A127PYD6"/>